<evidence type="ECO:0000256" key="1">
    <source>
        <dbReference type="ARBA" id="ARBA00022801"/>
    </source>
</evidence>
<dbReference type="PANTHER" id="PTHR43798">
    <property type="entry name" value="MONOACYLGLYCEROL LIPASE"/>
    <property type="match status" value="1"/>
</dbReference>
<name>A0A917BSJ0_9HYPH</name>
<dbReference type="InterPro" id="IPR029058">
    <property type="entry name" value="AB_hydrolase_fold"/>
</dbReference>
<dbReference type="Proteomes" id="UP000606044">
    <property type="component" value="Unassembled WGS sequence"/>
</dbReference>
<evidence type="ECO:0000313" key="3">
    <source>
        <dbReference type="EMBL" id="GGF57150.1"/>
    </source>
</evidence>
<comment type="caution">
    <text evidence="3">The sequence shown here is derived from an EMBL/GenBank/DDBJ whole genome shotgun (WGS) entry which is preliminary data.</text>
</comment>
<dbReference type="GO" id="GO:0016020">
    <property type="term" value="C:membrane"/>
    <property type="evidence" value="ECO:0007669"/>
    <property type="project" value="TreeGrafter"/>
</dbReference>
<dbReference type="InterPro" id="IPR000073">
    <property type="entry name" value="AB_hydrolase_1"/>
</dbReference>
<keyword evidence="1" id="KW-0378">Hydrolase</keyword>
<keyword evidence="4" id="KW-1185">Reference proteome</keyword>
<dbReference type="InterPro" id="IPR050266">
    <property type="entry name" value="AB_hydrolase_sf"/>
</dbReference>
<dbReference type="Gene3D" id="3.40.50.1820">
    <property type="entry name" value="alpha/beta hydrolase"/>
    <property type="match status" value="1"/>
</dbReference>
<dbReference type="Pfam" id="PF12697">
    <property type="entry name" value="Abhydrolase_6"/>
    <property type="match status" value="1"/>
</dbReference>
<reference evidence="3" key="1">
    <citation type="journal article" date="2014" name="Int. J. Syst. Evol. Microbiol.">
        <title>Complete genome sequence of Corynebacterium casei LMG S-19264T (=DSM 44701T), isolated from a smear-ripened cheese.</title>
        <authorList>
            <consortium name="US DOE Joint Genome Institute (JGI-PGF)"/>
            <person name="Walter F."/>
            <person name="Albersmeier A."/>
            <person name="Kalinowski J."/>
            <person name="Ruckert C."/>
        </authorList>
    </citation>
    <scope>NUCLEOTIDE SEQUENCE</scope>
    <source>
        <strain evidence="3">CCM 7897</strain>
    </source>
</reference>
<reference evidence="3" key="2">
    <citation type="submission" date="2020-09" db="EMBL/GenBank/DDBJ databases">
        <authorList>
            <person name="Sun Q."/>
            <person name="Sedlacek I."/>
        </authorList>
    </citation>
    <scope>NUCLEOTIDE SEQUENCE</scope>
    <source>
        <strain evidence="3">CCM 7897</strain>
    </source>
</reference>
<dbReference type="GO" id="GO:0016787">
    <property type="term" value="F:hydrolase activity"/>
    <property type="evidence" value="ECO:0007669"/>
    <property type="project" value="UniProtKB-KW"/>
</dbReference>
<dbReference type="PANTHER" id="PTHR43798:SF31">
    <property type="entry name" value="AB HYDROLASE SUPERFAMILY PROTEIN YCLE"/>
    <property type="match status" value="1"/>
</dbReference>
<feature type="domain" description="AB hydrolase-1" evidence="2">
    <location>
        <begin position="40"/>
        <end position="259"/>
    </location>
</feature>
<dbReference type="EMBL" id="BMCT01000001">
    <property type="protein sequence ID" value="GGF57150.1"/>
    <property type="molecule type" value="Genomic_DNA"/>
</dbReference>
<accession>A0A917BSJ0</accession>
<proteinExistence type="predicted"/>
<evidence type="ECO:0000313" key="4">
    <source>
        <dbReference type="Proteomes" id="UP000606044"/>
    </source>
</evidence>
<organism evidence="3 4">
    <name type="scientific">Azorhizobium oxalatiphilum</name>
    <dbReference type="NCBI Taxonomy" id="980631"/>
    <lineage>
        <taxon>Bacteria</taxon>
        <taxon>Pseudomonadati</taxon>
        <taxon>Pseudomonadota</taxon>
        <taxon>Alphaproteobacteria</taxon>
        <taxon>Hyphomicrobiales</taxon>
        <taxon>Xanthobacteraceae</taxon>
        <taxon>Azorhizobium</taxon>
    </lineage>
</organism>
<protein>
    <submittedName>
        <fullName evidence="3">3-oxoadipate enol-lactonase</fullName>
    </submittedName>
</protein>
<dbReference type="SUPFAM" id="SSF53474">
    <property type="entry name" value="alpha/beta-Hydrolases"/>
    <property type="match status" value="1"/>
</dbReference>
<sequence length="269" mass="28198">MSVSETRFVDIDGLSFHCRVDGAKGAPWLVFSNSLMTDLSMWNDQVAAFAGRFRILRYDQRGHGRTGIPASDCTMEQLAEDLIRLMDAFDIGHAQLIGISMGAATCLGAALAYPGRVAGLVMADGQAATPPGGAQAWDDRIAIARTEGMAGLAGPTLSRWFLPAHLEANGPGIAHVHAMITGTPLEGFLRAVRALQAFDLRAGLPALACPALMLAGAADGALPKTLTELAGTVPNGRFVEIPDAGHLPNIEQPAAFNAALAAFLERDDA</sequence>
<dbReference type="AlphaFoldDB" id="A0A917BSJ0"/>
<evidence type="ECO:0000259" key="2">
    <source>
        <dbReference type="Pfam" id="PF12697"/>
    </source>
</evidence>
<gene>
    <name evidence="3" type="ORF">GCM10007301_16070</name>
</gene>
<dbReference type="PRINTS" id="PR00111">
    <property type="entry name" value="ABHYDROLASE"/>
</dbReference>